<gene>
    <name evidence="3" type="ORF">GKJPGBOP_03197</name>
</gene>
<evidence type="ECO:0000256" key="1">
    <source>
        <dbReference type="SAM" id="MobiDB-lite"/>
    </source>
</evidence>
<evidence type="ECO:0008006" key="5">
    <source>
        <dbReference type="Google" id="ProtNLM"/>
    </source>
</evidence>
<feature type="signal peptide" evidence="2">
    <location>
        <begin position="1"/>
        <end position="25"/>
    </location>
</feature>
<feature type="compositionally biased region" description="Gly residues" evidence="1">
    <location>
        <begin position="64"/>
        <end position="93"/>
    </location>
</feature>
<keyword evidence="2" id="KW-0732">Signal</keyword>
<feature type="compositionally biased region" description="Gly residues" evidence="1">
    <location>
        <begin position="127"/>
        <end position="137"/>
    </location>
</feature>
<reference evidence="3 4" key="1">
    <citation type="submission" date="2018-11" db="EMBL/GenBank/DDBJ databases">
        <title>Whole genome sequence of Streptomyces paromomycinus NBRC 15454(T).</title>
        <authorList>
            <person name="Komaki H."/>
            <person name="Tamura T."/>
        </authorList>
    </citation>
    <scope>NUCLEOTIDE SEQUENCE [LARGE SCALE GENOMIC DNA]</scope>
    <source>
        <strain evidence="3 4">NBRC 15454</strain>
    </source>
</reference>
<protein>
    <recommendedName>
        <fullName evidence="5">Lipoprotein</fullName>
    </recommendedName>
</protein>
<proteinExistence type="predicted"/>
<sequence>MAEHTKARRRLRSSTVVLGSMGALAAALTSCGSEPDKRCVDRNSYDAVKGYRVIDSKSCKSGSGSSGTGSTGGSGSSGSSSGKGKGAPGGTAGRGQKVDGQWYYGSDVSGRYADSGTFSHSTAVNRGGFGCSGSSGG</sequence>
<name>A0A401W2I9_STREY</name>
<evidence type="ECO:0000256" key="2">
    <source>
        <dbReference type="SAM" id="SignalP"/>
    </source>
</evidence>
<comment type="caution">
    <text evidence="3">The sequence shown here is derived from an EMBL/GenBank/DDBJ whole genome shotgun (WGS) entry which is preliminary data.</text>
</comment>
<feature type="region of interest" description="Disordered" evidence="1">
    <location>
        <begin position="56"/>
        <end position="100"/>
    </location>
</feature>
<keyword evidence="4" id="KW-1185">Reference proteome</keyword>
<dbReference type="EMBL" id="BHZD01000001">
    <property type="protein sequence ID" value="GCD43516.1"/>
    <property type="molecule type" value="Genomic_DNA"/>
</dbReference>
<feature type="region of interest" description="Disordered" evidence="1">
    <location>
        <begin position="115"/>
        <end position="137"/>
    </location>
</feature>
<dbReference type="RefSeq" id="WP_125054626.1">
    <property type="nucleotide sequence ID" value="NZ_BHZD01000001.1"/>
</dbReference>
<dbReference type="AlphaFoldDB" id="A0A401W2I9"/>
<organism evidence="3 4">
    <name type="scientific">Streptomyces paromomycinus</name>
    <name type="common">Streptomyces rimosus subsp. paromomycinus</name>
    <dbReference type="NCBI Taxonomy" id="92743"/>
    <lineage>
        <taxon>Bacteria</taxon>
        <taxon>Bacillati</taxon>
        <taxon>Actinomycetota</taxon>
        <taxon>Actinomycetes</taxon>
        <taxon>Kitasatosporales</taxon>
        <taxon>Streptomycetaceae</taxon>
        <taxon>Streptomyces</taxon>
    </lineage>
</organism>
<evidence type="ECO:0000313" key="3">
    <source>
        <dbReference type="EMBL" id="GCD43516.1"/>
    </source>
</evidence>
<dbReference type="PROSITE" id="PS51257">
    <property type="entry name" value="PROKAR_LIPOPROTEIN"/>
    <property type="match status" value="1"/>
</dbReference>
<feature type="chain" id="PRO_5019432308" description="Lipoprotein" evidence="2">
    <location>
        <begin position="26"/>
        <end position="137"/>
    </location>
</feature>
<dbReference type="Proteomes" id="UP000286746">
    <property type="component" value="Unassembled WGS sequence"/>
</dbReference>
<accession>A0A401W2I9</accession>
<evidence type="ECO:0000313" key="4">
    <source>
        <dbReference type="Proteomes" id="UP000286746"/>
    </source>
</evidence>